<dbReference type="OrthoDB" id="1164174at2"/>
<dbReference type="EMBL" id="ALWO02000031">
    <property type="protein sequence ID" value="EOZ97031.1"/>
    <property type="molecule type" value="Genomic_DNA"/>
</dbReference>
<protein>
    <recommendedName>
        <fullName evidence="3">General stress protein CsbD</fullName>
    </recommendedName>
</protein>
<dbReference type="RefSeq" id="WP_009034554.1">
    <property type="nucleotide sequence ID" value="NZ_ALWO02000031.1"/>
</dbReference>
<evidence type="ECO:0000313" key="2">
    <source>
        <dbReference type="Proteomes" id="UP000006073"/>
    </source>
</evidence>
<evidence type="ECO:0000313" key="1">
    <source>
        <dbReference type="EMBL" id="EOZ97031.1"/>
    </source>
</evidence>
<dbReference type="AlphaFoldDB" id="S2DY19"/>
<organism evidence="1 2">
    <name type="scientific">Indibacter alkaliphilus (strain CCUG 57479 / KCTC 22604 / LW1)</name>
    <dbReference type="NCBI Taxonomy" id="1189612"/>
    <lineage>
        <taxon>Bacteria</taxon>
        <taxon>Pseudomonadati</taxon>
        <taxon>Bacteroidota</taxon>
        <taxon>Cytophagia</taxon>
        <taxon>Cytophagales</taxon>
        <taxon>Cyclobacteriaceae</taxon>
    </lineage>
</organism>
<keyword evidence="2" id="KW-1185">Reference proteome</keyword>
<sequence>MKILRSWREQKILLKRKFSILEDQDFEFQEGYRESMLDNLSAKLAKTRSELETIFAELQLL</sequence>
<gene>
    <name evidence="1" type="ORF">A33Q_1949</name>
</gene>
<dbReference type="STRING" id="1189612.A33Q_1949"/>
<comment type="caution">
    <text evidence="1">The sequence shown here is derived from an EMBL/GenBank/DDBJ whole genome shotgun (WGS) entry which is preliminary data.</text>
</comment>
<accession>S2DY19</accession>
<evidence type="ECO:0008006" key="3">
    <source>
        <dbReference type="Google" id="ProtNLM"/>
    </source>
</evidence>
<proteinExistence type="predicted"/>
<dbReference type="Proteomes" id="UP000006073">
    <property type="component" value="Unassembled WGS sequence"/>
</dbReference>
<reference evidence="1 2" key="1">
    <citation type="journal article" date="2013" name="Genome Announc.">
        <title>Draft Genome Sequence of Indibacter alkaliphilus Strain LW1T, Isolated from Lonar Lake, a Haloalkaline Lake in the Buldana District of Maharashtra, India.</title>
        <authorList>
            <person name="Singh A."/>
            <person name="Kumar Jangir P."/>
            <person name="Sharma R."/>
            <person name="Singh A."/>
            <person name="Kumar Pinnaka A."/>
            <person name="Shivaji S."/>
        </authorList>
    </citation>
    <scope>NUCLEOTIDE SEQUENCE [LARGE SCALE GENOMIC DNA]</scope>
    <source>
        <strain evidence="2">CCUG 57479 / KCTC 22604 / LW1</strain>
    </source>
</reference>
<name>S2DY19_INDAL</name>